<evidence type="ECO:0000313" key="3">
    <source>
        <dbReference type="Proteomes" id="UP000054302"/>
    </source>
</evidence>
<proteinExistence type="predicted"/>
<dbReference type="GeneID" id="27323026"/>
<dbReference type="OMA" id="GGWLFND"/>
<protein>
    <submittedName>
        <fullName evidence="2">Uncharacterized protein</fullName>
    </submittedName>
</protein>
<dbReference type="Proteomes" id="UP000054302">
    <property type="component" value="Unassembled WGS sequence"/>
</dbReference>
<dbReference type="RefSeq" id="XP_016225592.1">
    <property type="nucleotide sequence ID" value="XM_016369804.1"/>
</dbReference>
<accession>A0A0D2A4X4</accession>
<keyword evidence="3" id="KW-1185">Reference proteome</keyword>
<dbReference type="OrthoDB" id="5330858at2759"/>
<reference evidence="2 3" key="1">
    <citation type="submission" date="2015-01" db="EMBL/GenBank/DDBJ databases">
        <title>The Genome Sequence of Exophiala mesophila CBS40295.</title>
        <authorList>
            <consortium name="The Broad Institute Genomics Platform"/>
            <person name="Cuomo C."/>
            <person name="de Hoog S."/>
            <person name="Gorbushina A."/>
            <person name="Stielow B."/>
            <person name="Teixiera M."/>
            <person name="Abouelleil A."/>
            <person name="Chapman S.B."/>
            <person name="Priest M."/>
            <person name="Young S.K."/>
            <person name="Wortman J."/>
            <person name="Nusbaum C."/>
            <person name="Birren B."/>
        </authorList>
    </citation>
    <scope>NUCLEOTIDE SEQUENCE [LARGE SCALE GENOMIC DNA]</scope>
    <source>
        <strain evidence="2 3">CBS 40295</strain>
    </source>
</reference>
<feature type="region of interest" description="Disordered" evidence="1">
    <location>
        <begin position="519"/>
        <end position="538"/>
    </location>
</feature>
<dbReference type="VEuPathDB" id="FungiDB:PV10_05181"/>
<dbReference type="AlphaFoldDB" id="A0A0D2A4X4"/>
<organism evidence="2 3">
    <name type="scientific">Exophiala mesophila</name>
    <name type="common">Black yeast-like fungus</name>
    <dbReference type="NCBI Taxonomy" id="212818"/>
    <lineage>
        <taxon>Eukaryota</taxon>
        <taxon>Fungi</taxon>
        <taxon>Dikarya</taxon>
        <taxon>Ascomycota</taxon>
        <taxon>Pezizomycotina</taxon>
        <taxon>Eurotiomycetes</taxon>
        <taxon>Chaetothyriomycetidae</taxon>
        <taxon>Chaetothyriales</taxon>
        <taxon>Herpotrichiellaceae</taxon>
        <taxon>Exophiala</taxon>
    </lineage>
</organism>
<sequence>MDLSTPHVLTKLPRSSRPDAAVSFSKVVALKDGSSRHRNEICAAVDGDSLTIYSVRDGSIVASHPVPPTSSFSGPPLSVFSKTDTTNVRRTYCAITHNTLHLQAFETIGKEFQNSKTYTSPDLAHKESPLIALELISNDDENRNYILTIQLNGAVTVLSEDLSTIITRISLTSSAPIHILGAQCLPSTIAAATVLQQRSDLLIPNGPQCSYVALAYTIPNAGDATPSRIFYGLWPINVAAVNETSILPLFEHDLGLQEYEATLVTSKRHSCTFRLHGRYLDLKGPSLQSFELSGVRPIRVYVSSNKQPISQQTMAISKKFALSSSQEALRLWDLEFETTQAILDLKTLNRKRKLARTGIDSHGGQIELVSWYHKLGRVIGRRRNHLVAIDITSKQGSKKVLESGTRLIDNIGKGVSLQDKSTANASEVQRTDIGPTTISANLSLEWKHMKKTLDRLAQAGDVSQFENTFMGMLSDESLQAVTQQQQHGDLSASQVGVPTTYVDYVLSKVFERATTTNSTADAEGGVGNTIAAENGGTGHPQLRVKLKAERLILWLSRFGSLSTHRVTIAMSPVGEVKEPLGPDAVAQALVELDPTLNLLSQCLQNGFSPYVDEQSSIVLMLIQIALSGSGDSDQVGLSDERNPEFGQLDKLERPSPSAWVSDDVKRALVLALNRFGAAGPSTISSCLRKDFAPRELLALVQFLRQQLFQSGHTRSFQSQQVEPHSEEVVSLDAIVRVLSSCVDAIGPLGFFGSLENEDFIESIVPDLVSEIDNAKKGLEDATDLQGVLREILRYQESLQKHHDAQSRVSRIESDGEAQQPGTIITLYSEGVDGREAQDVQLLPLSSRAEDLINPFKVRKGGGQVKKRSSRHISMLEQRQKGVYSFERLIL</sequence>
<evidence type="ECO:0000313" key="2">
    <source>
        <dbReference type="EMBL" id="KIV94018.1"/>
    </source>
</evidence>
<dbReference type="EMBL" id="KN847522">
    <property type="protein sequence ID" value="KIV94018.1"/>
    <property type="molecule type" value="Genomic_DNA"/>
</dbReference>
<name>A0A0D2A4X4_EXOME</name>
<dbReference type="HOGENOM" id="CLU_013566_0_0_1"/>
<dbReference type="STRING" id="212818.A0A0D2A4X4"/>
<evidence type="ECO:0000256" key="1">
    <source>
        <dbReference type="SAM" id="MobiDB-lite"/>
    </source>
</evidence>
<gene>
    <name evidence="2" type="ORF">PV10_05181</name>
</gene>